<accession>A0A0R2F455</accession>
<dbReference type="EMBL" id="AYZM01000090">
    <property type="protein sequence ID" value="KRN23249.1"/>
    <property type="molecule type" value="Genomic_DNA"/>
</dbReference>
<dbReference type="Pfam" id="PF05534">
    <property type="entry name" value="HicB"/>
    <property type="match status" value="1"/>
</dbReference>
<evidence type="ECO:0000313" key="1">
    <source>
        <dbReference type="EMBL" id="KRN23249.1"/>
    </source>
</evidence>
<dbReference type="OrthoDB" id="2141513at2"/>
<dbReference type="Gene3D" id="1.10.1220.10">
    <property type="entry name" value="Met repressor-like"/>
    <property type="match status" value="1"/>
</dbReference>
<keyword evidence="2" id="KW-1185">Reference proteome</keyword>
<dbReference type="GO" id="GO:0006355">
    <property type="term" value="P:regulation of DNA-templated transcription"/>
    <property type="evidence" value="ECO:0007669"/>
    <property type="project" value="InterPro"/>
</dbReference>
<dbReference type="PATRIC" id="fig|1423804.4.peg.770"/>
<gene>
    <name evidence="1" type="ORF">FD14_GL000718</name>
</gene>
<name>A0A0R2F455_9LACO</name>
<proteinExistence type="predicted"/>
<organism evidence="1 2">
    <name type="scientific">Secundilactobacillus similis DSM 23365 = JCM 2765</name>
    <dbReference type="NCBI Taxonomy" id="1423804"/>
    <lineage>
        <taxon>Bacteria</taxon>
        <taxon>Bacillati</taxon>
        <taxon>Bacillota</taxon>
        <taxon>Bacilli</taxon>
        <taxon>Lactobacillales</taxon>
        <taxon>Lactobacillaceae</taxon>
        <taxon>Secundilactobacillus</taxon>
    </lineage>
</organism>
<dbReference type="RefSeq" id="WP_057151924.1">
    <property type="nucleotide sequence ID" value="NZ_AYZM01000090.1"/>
</dbReference>
<dbReference type="InterPro" id="IPR008651">
    <property type="entry name" value="Uncharacterised_HicB"/>
</dbReference>
<reference evidence="1 2" key="1">
    <citation type="journal article" date="2015" name="Genome Announc.">
        <title>Expanding the biotechnology potential of lactobacilli through comparative genomics of 213 strains and associated genera.</title>
        <authorList>
            <person name="Sun Z."/>
            <person name="Harris H.M."/>
            <person name="McCann A."/>
            <person name="Guo C."/>
            <person name="Argimon S."/>
            <person name="Zhang W."/>
            <person name="Yang X."/>
            <person name="Jeffery I.B."/>
            <person name="Cooney J.C."/>
            <person name="Kagawa T.F."/>
            <person name="Liu W."/>
            <person name="Song Y."/>
            <person name="Salvetti E."/>
            <person name="Wrobel A."/>
            <person name="Rasinkangas P."/>
            <person name="Parkhill J."/>
            <person name="Rea M.C."/>
            <person name="O'Sullivan O."/>
            <person name="Ritari J."/>
            <person name="Douillard F.P."/>
            <person name="Paul Ross R."/>
            <person name="Yang R."/>
            <person name="Briner A.E."/>
            <person name="Felis G.E."/>
            <person name="de Vos W.M."/>
            <person name="Barrangou R."/>
            <person name="Klaenhammer T.R."/>
            <person name="Caufield P.W."/>
            <person name="Cui Y."/>
            <person name="Zhang H."/>
            <person name="O'Toole P.W."/>
        </authorList>
    </citation>
    <scope>NUCLEOTIDE SEQUENCE [LARGE SCALE GENOMIC DNA]</scope>
    <source>
        <strain evidence="1 2">DSM 23365</strain>
    </source>
</reference>
<dbReference type="InterPro" id="IPR013321">
    <property type="entry name" value="Arc_rbn_hlx_hlx"/>
</dbReference>
<dbReference type="AlphaFoldDB" id="A0A0R2F455"/>
<dbReference type="SUPFAM" id="SSF47598">
    <property type="entry name" value="Ribbon-helix-helix"/>
    <property type="match status" value="1"/>
</dbReference>
<dbReference type="InterPro" id="IPR010985">
    <property type="entry name" value="Ribbon_hlx_hlx"/>
</dbReference>
<evidence type="ECO:0008006" key="3">
    <source>
        <dbReference type="Google" id="ProtNLM"/>
    </source>
</evidence>
<evidence type="ECO:0000313" key="2">
    <source>
        <dbReference type="Proteomes" id="UP000051442"/>
    </source>
</evidence>
<comment type="caution">
    <text evidence="1">The sequence shown here is derived from an EMBL/GenBank/DDBJ whole genome shotgun (WGS) entry which is preliminary data.</text>
</comment>
<sequence length="110" mass="12414">MANDHKEKRFLLRLNQQLYDRLEADAATDNRSVNAYIVKLLEQAKPTPTFEGRQIIGKVIAGRELNPENGLVAVSGIYYRYLLDDNGQVDVTAQYAVIEANGNILTLRHI</sequence>
<protein>
    <recommendedName>
        <fullName evidence="3">Arc-like DNA binding domain-containing protein</fullName>
    </recommendedName>
</protein>
<dbReference type="Proteomes" id="UP000051442">
    <property type="component" value="Unassembled WGS sequence"/>
</dbReference>
<dbReference type="STRING" id="1423804.FD14_GL000718"/>